<gene>
    <name evidence="9" type="primary">LOC116950738</name>
</gene>
<evidence type="ECO:0000256" key="6">
    <source>
        <dbReference type="SAM" id="MobiDB-lite"/>
    </source>
</evidence>
<evidence type="ECO:0000256" key="4">
    <source>
        <dbReference type="ARBA" id="ARBA00022989"/>
    </source>
</evidence>
<dbReference type="GeneID" id="116950738"/>
<protein>
    <submittedName>
        <fullName evidence="9">Solute carrier family 23 member 1-like isoform X1</fullName>
    </submittedName>
</protein>
<feature type="transmembrane region" description="Helical" evidence="7">
    <location>
        <begin position="61"/>
        <end position="85"/>
    </location>
</feature>
<evidence type="ECO:0000256" key="1">
    <source>
        <dbReference type="ARBA" id="ARBA00004141"/>
    </source>
</evidence>
<evidence type="ECO:0000313" key="8">
    <source>
        <dbReference type="Proteomes" id="UP001318040"/>
    </source>
</evidence>
<dbReference type="GO" id="GO:0022857">
    <property type="term" value="F:transmembrane transporter activity"/>
    <property type="evidence" value="ECO:0007669"/>
    <property type="project" value="InterPro"/>
</dbReference>
<evidence type="ECO:0000256" key="7">
    <source>
        <dbReference type="SAM" id="Phobius"/>
    </source>
</evidence>
<feature type="region of interest" description="Disordered" evidence="6">
    <location>
        <begin position="1"/>
        <end position="45"/>
    </location>
</feature>
<feature type="transmembrane region" description="Helical" evidence="7">
    <location>
        <begin position="418"/>
        <end position="441"/>
    </location>
</feature>
<sequence>MEASGGGGCSENAAFSGEGGDGDDGGKEAAIVAGERPPSDEAPVEKREEALLYGLEDRPPILLCIILGFQHYLLAFGGIIAIPLILAEPLCAGGDDLVKGLLINTMFFASGLATLLQTTLGTRLPILQGGSLSFVAPAFAILALPEWQCPALNGTEAAHGAARPSEPEVWQPRMRELQGAIMVASLFQVALGLTGAMGPALRLIGPLSIAPTITLIGLSLFGEAGRKSGGHWGIACLTVALIVLFSQYLRDVAVPMPGFAGGRCRVVRYPVFKMFSVLLAMCISWLLCYILTLTDALPAEPGVPGHLARTDLHLQAIQHAPWFRVPYPGQWGAPTLGAASVLGMLCGVLASALESVGDYAACARLAGAPPPPAHAVSRGLAAEGLGCLLAGALGTGNGTTSFSQNIAALGITRVGSRLVLQVSGVILVLMGIFGKCGAVFITIPEPIIGGMFLGTFGMIAAVGISTLQYADMNSSRNVFIVGLSIFSGLAIPAWLKENPGAINTGVAPIDQTLTVLCTMSMFVGGFLGFVLDNTVPGTVEERGLLAWRSHGQSDPDGAQGGGDAATRVYDLPLIASLLRKWTWPRRVPVCPTFGQRPAGAPIAVGMNCAA</sequence>
<evidence type="ECO:0000313" key="9">
    <source>
        <dbReference type="RefSeq" id="XP_032824651.1"/>
    </source>
</evidence>
<dbReference type="Pfam" id="PF00860">
    <property type="entry name" value="Xan_ur_permease"/>
    <property type="match status" value="1"/>
</dbReference>
<dbReference type="InterPro" id="IPR006043">
    <property type="entry name" value="NCS2"/>
</dbReference>
<comment type="similarity">
    <text evidence="2">Belongs to the nucleobase:cation symporter-2 (NCS2) (TC 2.A.40) family.</text>
</comment>
<feature type="transmembrane region" description="Helical" evidence="7">
    <location>
        <begin position="179"/>
        <end position="197"/>
    </location>
</feature>
<evidence type="ECO:0000256" key="2">
    <source>
        <dbReference type="ARBA" id="ARBA00008821"/>
    </source>
</evidence>
<feature type="transmembrane region" description="Helical" evidence="7">
    <location>
        <begin position="511"/>
        <end position="531"/>
    </location>
</feature>
<accession>A0AAJ7TUW0</accession>
<proteinExistence type="inferred from homology"/>
<reference evidence="9" key="1">
    <citation type="submission" date="2025-08" db="UniProtKB">
        <authorList>
            <consortium name="RefSeq"/>
        </authorList>
    </citation>
    <scope>IDENTIFICATION</scope>
    <source>
        <tissue evidence="9">Sperm</tissue>
    </source>
</reference>
<comment type="subcellular location">
    <subcellularLocation>
        <location evidence="1">Membrane</location>
        <topology evidence="1">Multi-pass membrane protein</topology>
    </subcellularLocation>
</comment>
<dbReference type="Proteomes" id="UP001318040">
    <property type="component" value="Chromosome 2"/>
</dbReference>
<keyword evidence="3 7" id="KW-0812">Transmembrane</keyword>
<feature type="transmembrane region" description="Helical" evidence="7">
    <location>
        <begin position="269"/>
        <end position="291"/>
    </location>
</feature>
<dbReference type="GO" id="GO:0016020">
    <property type="term" value="C:membrane"/>
    <property type="evidence" value="ECO:0007669"/>
    <property type="project" value="UniProtKB-SubCell"/>
</dbReference>
<dbReference type="AlphaFoldDB" id="A0AAJ7TUW0"/>
<feature type="transmembrane region" description="Helical" evidence="7">
    <location>
        <begin position="477"/>
        <end position="495"/>
    </location>
</feature>
<dbReference type="RefSeq" id="XP_032824651.1">
    <property type="nucleotide sequence ID" value="XM_032968760.1"/>
</dbReference>
<keyword evidence="8" id="KW-1185">Reference proteome</keyword>
<name>A0AAJ7TUW0_PETMA</name>
<evidence type="ECO:0000256" key="5">
    <source>
        <dbReference type="ARBA" id="ARBA00023136"/>
    </source>
</evidence>
<organism evidence="8 9">
    <name type="scientific">Petromyzon marinus</name>
    <name type="common">Sea lamprey</name>
    <dbReference type="NCBI Taxonomy" id="7757"/>
    <lineage>
        <taxon>Eukaryota</taxon>
        <taxon>Metazoa</taxon>
        <taxon>Chordata</taxon>
        <taxon>Craniata</taxon>
        <taxon>Vertebrata</taxon>
        <taxon>Cyclostomata</taxon>
        <taxon>Hyperoartia</taxon>
        <taxon>Petromyzontiformes</taxon>
        <taxon>Petromyzontidae</taxon>
        <taxon>Petromyzon</taxon>
    </lineage>
</organism>
<evidence type="ECO:0000256" key="3">
    <source>
        <dbReference type="ARBA" id="ARBA00022692"/>
    </source>
</evidence>
<dbReference type="KEGG" id="pmrn:116950738"/>
<dbReference type="PANTHER" id="PTHR11119">
    <property type="entry name" value="XANTHINE-URACIL / VITAMIN C PERMEASE FAMILY MEMBER"/>
    <property type="match status" value="1"/>
</dbReference>
<feature type="transmembrane region" description="Helical" evidence="7">
    <location>
        <begin position="97"/>
        <end position="116"/>
    </location>
</feature>
<keyword evidence="4 7" id="KW-1133">Transmembrane helix</keyword>
<feature type="transmembrane region" description="Helical" evidence="7">
    <location>
        <begin position="229"/>
        <end position="249"/>
    </location>
</feature>
<keyword evidence="5 7" id="KW-0472">Membrane</keyword>
<feature type="transmembrane region" description="Helical" evidence="7">
    <location>
        <begin position="447"/>
        <end position="470"/>
    </location>
</feature>